<evidence type="ECO:0000256" key="7">
    <source>
        <dbReference type="SAM" id="Phobius"/>
    </source>
</evidence>
<dbReference type="OrthoDB" id="9788659at2"/>
<dbReference type="KEGG" id="emi:Emin_0928"/>
<dbReference type="PROSITE" id="PS00108">
    <property type="entry name" value="PROTEIN_KINASE_ST"/>
    <property type="match status" value="1"/>
</dbReference>
<keyword evidence="5 9" id="KW-0418">Kinase</keyword>
<feature type="transmembrane region" description="Helical" evidence="7">
    <location>
        <begin position="603"/>
        <end position="621"/>
    </location>
</feature>
<dbReference type="SUPFAM" id="SSF56112">
    <property type="entry name" value="Protein kinase-like (PK-like)"/>
    <property type="match status" value="1"/>
</dbReference>
<sequence length="761" mass="84176">MAEETKKEDTLIGQDISGCEILEKIAQGGMGAVYKAKHKALERIVCVKILSPSLAEDEKAVELFMTEARAIAELDHPNIVNVYNVGREKGLYFIVMSFISGDTVSNIVRRRPNLPIGFVLNIFQGVLKGLSVAHEKGIIHRDIKPSNILINEKLEAKIVDFGIAKKIEKDKTATKTTEMAGTAYFISPEQALGGEIDVRADLYSAGATLFFMLTGQFPYKGKNSIDIIQKHINDPIPSPGDIRSDIPAWLSLTVQKLMAKKPNDRFQSAQETLDHIMKMREEEQFKIKRGADAVLDIRSEVPLKVRPENIRSNTESIRLKRFAQSNIKKLKPDTITSTGPRMPIIGAGGKASKAPPAPIPETKAAADLAFLEDPSVTRKKLEKEARSLKRSTSKLPKAFAKVLFHIPVFFIISMFSSYVLYNFGKAAASVLAEGESATFFGSFKFFASMDAFTANPSITVLTLAVFIMMFIMLCLKAYARHTLSLIAALGFAYLAGFFNVPAGFGQAFSHGLENMSFQDYTLIYMVITGVFAWGIMMSKTPSFPMRVLCAMAVLLTILFCKTFVDLNVPPSEDPVVSLIFYSAVLLTVSCIAVVLPRTFIFHSLLPTILLFMSIAAVWGYMISGKVYSDVDILMETKEISKITPAKDKPALQFSKPVLDLNFGSGLLGIAKMVESTAEATSEDPKKASAEKDSPFKKYVDIYTAKGKRAMVREVWKDDAVLPFTRVLMNNEESLIFKYAVVLILLLGNIYFVVHTIARKDL</sequence>
<evidence type="ECO:0000256" key="2">
    <source>
        <dbReference type="ARBA" id="ARBA00022527"/>
    </source>
</evidence>
<evidence type="ECO:0000256" key="3">
    <source>
        <dbReference type="ARBA" id="ARBA00022679"/>
    </source>
</evidence>
<evidence type="ECO:0000256" key="1">
    <source>
        <dbReference type="ARBA" id="ARBA00012513"/>
    </source>
</evidence>
<dbReference type="PROSITE" id="PS50011">
    <property type="entry name" value="PROTEIN_KINASE_DOM"/>
    <property type="match status" value="1"/>
</dbReference>
<proteinExistence type="predicted"/>
<organism evidence="9 10">
    <name type="scientific">Elusimicrobium minutum (strain Pei191)</name>
    <dbReference type="NCBI Taxonomy" id="445932"/>
    <lineage>
        <taxon>Bacteria</taxon>
        <taxon>Pseudomonadati</taxon>
        <taxon>Elusimicrobiota</taxon>
        <taxon>Elusimicrobia</taxon>
        <taxon>Elusimicrobiales</taxon>
        <taxon>Elusimicrobiaceae</taxon>
        <taxon>Elusimicrobium</taxon>
    </lineage>
</organism>
<dbReference type="PANTHER" id="PTHR43289:SF6">
    <property type="entry name" value="SERINE_THREONINE-PROTEIN KINASE NEKL-3"/>
    <property type="match status" value="1"/>
</dbReference>
<dbReference type="InterPro" id="IPR000719">
    <property type="entry name" value="Prot_kinase_dom"/>
</dbReference>
<protein>
    <recommendedName>
        <fullName evidence="1">non-specific serine/threonine protein kinase</fullName>
        <ecNumber evidence="1">2.7.11.1</ecNumber>
    </recommendedName>
</protein>
<dbReference type="GO" id="GO:0005524">
    <property type="term" value="F:ATP binding"/>
    <property type="evidence" value="ECO:0007669"/>
    <property type="project" value="UniProtKB-KW"/>
</dbReference>
<keyword evidence="7" id="KW-1133">Transmembrane helix</keyword>
<dbReference type="AlphaFoldDB" id="B2KD85"/>
<dbReference type="EC" id="2.7.11.1" evidence="1"/>
<dbReference type="FunFam" id="1.10.510.10:FF:000021">
    <property type="entry name" value="Serine/threonine protein kinase"/>
    <property type="match status" value="1"/>
</dbReference>
<dbReference type="STRING" id="445932.Emin_0928"/>
<evidence type="ECO:0000256" key="6">
    <source>
        <dbReference type="ARBA" id="ARBA00022840"/>
    </source>
</evidence>
<feature type="transmembrane region" description="Helical" evidence="7">
    <location>
        <begin position="520"/>
        <end position="536"/>
    </location>
</feature>
<keyword evidence="2 9" id="KW-0723">Serine/threonine-protein kinase</keyword>
<dbReference type="InterPro" id="IPR011009">
    <property type="entry name" value="Kinase-like_dom_sf"/>
</dbReference>
<feature type="transmembrane region" description="Helical" evidence="7">
    <location>
        <begin position="576"/>
        <end position="596"/>
    </location>
</feature>
<keyword evidence="7" id="KW-0812">Transmembrane</keyword>
<gene>
    <name evidence="9" type="ordered locus">Emin_0928</name>
</gene>
<evidence type="ECO:0000313" key="9">
    <source>
        <dbReference type="EMBL" id="ACC98481.1"/>
    </source>
</evidence>
<dbReference type="Gene3D" id="1.10.510.10">
    <property type="entry name" value="Transferase(Phosphotransferase) domain 1"/>
    <property type="match status" value="1"/>
</dbReference>
<dbReference type="GO" id="GO:0004674">
    <property type="term" value="F:protein serine/threonine kinase activity"/>
    <property type="evidence" value="ECO:0007669"/>
    <property type="project" value="UniProtKB-KW"/>
</dbReference>
<dbReference type="InterPro" id="IPR008271">
    <property type="entry name" value="Ser/Thr_kinase_AS"/>
</dbReference>
<keyword evidence="4" id="KW-0547">Nucleotide-binding</keyword>
<feature type="transmembrane region" description="Helical" evidence="7">
    <location>
        <begin position="398"/>
        <end position="421"/>
    </location>
</feature>
<evidence type="ECO:0000313" key="10">
    <source>
        <dbReference type="Proteomes" id="UP000001029"/>
    </source>
</evidence>
<feature type="transmembrane region" description="Helical" evidence="7">
    <location>
        <begin position="458"/>
        <end position="475"/>
    </location>
</feature>
<name>B2KD85_ELUMP</name>
<evidence type="ECO:0000256" key="4">
    <source>
        <dbReference type="ARBA" id="ARBA00022741"/>
    </source>
</evidence>
<evidence type="ECO:0000256" key="5">
    <source>
        <dbReference type="ARBA" id="ARBA00022777"/>
    </source>
</evidence>
<keyword evidence="6" id="KW-0067">ATP-binding</keyword>
<feature type="transmembrane region" description="Helical" evidence="7">
    <location>
        <begin position="543"/>
        <end position="564"/>
    </location>
</feature>
<feature type="transmembrane region" description="Helical" evidence="7">
    <location>
        <begin position="735"/>
        <end position="753"/>
    </location>
</feature>
<feature type="domain" description="Protein kinase" evidence="8">
    <location>
        <begin position="19"/>
        <end position="278"/>
    </location>
</feature>
<dbReference type="Proteomes" id="UP000001029">
    <property type="component" value="Chromosome"/>
</dbReference>
<dbReference type="PANTHER" id="PTHR43289">
    <property type="entry name" value="MITOGEN-ACTIVATED PROTEIN KINASE KINASE KINASE 20-RELATED"/>
    <property type="match status" value="1"/>
</dbReference>
<keyword evidence="10" id="KW-1185">Reference proteome</keyword>
<dbReference type="EMBL" id="CP001055">
    <property type="protein sequence ID" value="ACC98481.1"/>
    <property type="molecule type" value="Genomic_DNA"/>
</dbReference>
<dbReference type="Gene3D" id="3.30.200.20">
    <property type="entry name" value="Phosphorylase Kinase, domain 1"/>
    <property type="match status" value="1"/>
</dbReference>
<dbReference type="RefSeq" id="WP_012415096.1">
    <property type="nucleotide sequence ID" value="NC_010644.1"/>
</dbReference>
<keyword evidence="7" id="KW-0472">Membrane</keyword>
<dbReference type="CDD" id="cd14014">
    <property type="entry name" value="STKc_PknB_like"/>
    <property type="match status" value="1"/>
</dbReference>
<accession>B2KD85</accession>
<dbReference type="Pfam" id="PF00069">
    <property type="entry name" value="Pkinase"/>
    <property type="match status" value="1"/>
</dbReference>
<evidence type="ECO:0000259" key="8">
    <source>
        <dbReference type="PROSITE" id="PS50011"/>
    </source>
</evidence>
<dbReference type="SMART" id="SM00220">
    <property type="entry name" value="S_TKc"/>
    <property type="match status" value="1"/>
</dbReference>
<dbReference type="HOGENOM" id="CLU_366287_0_0_0"/>
<feature type="transmembrane region" description="Helical" evidence="7">
    <location>
        <begin position="482"/>
        <end position="500"/>
    </location>
</feature>
<keyword evidence="3" id="KW-0808">Transferase</keyword>
<reference evidence="9 10" key="1">
    <citation type="journal article" date="2009" name="Appl. Environ. Microbiol.">
        <title>Genomic analysis of 'Elusimicrobium minutum,' the first cultivated representative of the phylum 'Elusimicrobia' (formerly termite group 1).</title>
        <authorList>
            <person name="Herlemann D.P.R."/>
            <person name="Geissinger O."/>
            <person name="Ikeda-Ohtsubo W."/>
            <person name="Kunin V."/>
            <person name="Sun H."/>
            <person name="Lapidus A."/>
            <person name="Hugenholtz P."/>
            <person name="Brune A."/>
        </authorList>
    </citation>
    <scope>NUCLEOTIDE SEQUENCE [LARGE SCALE GENOMIC DNA]</scope>
    <source>
        <strain evidence="9 10">Pei191</strain>
    </source>
</reference>